<sequence length="236" mass="26266">MGPMLIYFTKDVEEERFDIKIEGLVVKKKLGKKTEVLAVHFVVFAVYFPNRQSPLTAVFTDPQLGLFAVFLGVRAEIPRVNLIATNLDAVNVLHLGDRLMFFLQSSCCGVHFRICLLKNLNVLMCKGGLTVSKRPMNSIHLKPLTQHNIFYYYLPLNGAINYTALSVNIMNPSLFSSGVGSILFTFGSVLLWAVVRSWLPKSVPLCATFGLGSGIFLLKVGRDYLDLVDSRCTEVA</sequence>
<keyword evidence="1" id="KW-0812">Transmembrane</keyword>
<name>A0A7R9PL24_TIMGE</name>
<dbReference type="PANTHER" id="PTHR38640">
    <property type="entry name" value="GEO09659P1"/>
    <property type="match status" value="1"/>
</dbReference>
<keyword evidence="1" id="KW-0472">Membrane</keyword>
<keyword evidence="1" id="KW-1133">Transmembrane helix</keyword>
<protein>
    <submittedName>
        <fullName evidence="2">Uncharacterized protein</fullName>
    </submittedName>
</protein>
<dbReference type="EMBL" id="OE840554">
    <property type="protein sequence ID" value="CAD7591166.1"/>
    <property type="molecule type" value="Genomic_DNA"/>
</dbReference>
<dbReference type="AlphaFoldDB" id="A0A7R9PL24"/>
<dbReference type="PANTHER" id="PTHR38640:SF1">
    <property type="entry name" value="GEO09659P1"/>
    <property type="match status" value="1"/>
</dbReference>
<evidence type="ECO:0000256" key="1">
    <source>
        <dbReference type="SAM" id="Phobius"/>
    </source>
</evidence>
<proteinExistence type="predicted"/>
<feature type="transmembrane region" description="Helical" evidence="1">
    <location>
        <begin position="175"/>
        <end position="195"/>
    </location>
</feature>
<gene>
    <name evidence="2" type="ORF">TGEB3V08_LOCUS4476</name>
</gene>
<evidence type="ECO:0000313" key="2">
    <source>
        <dbReference type="EMBL" id="CAD7591166.1"/>
    </source>
</evidence>
<feature type="transmembrane region" description="Helical" evidence="1">
    <location>
        <begin position="150"/>
        <end position="169"/>
    </location>
</feature>
<accession>A0A7R9PL24</accession>
<organism evidence="2">
    <name type="scientific">Timema genevievae</name>
    <name type="common">Walking stick</name>
    <dbReference type="NCBI Taxonomy" id="629358"/>
    <lineage>
        <taxon>Eukaryota</taxon>
        <taxon>Metazoa</taxon>
        <taxon>Ecdysozoa</taxon>
        <taxon>Arthropoda</taxon>
        <taxon>Hexapoda</taxon>
        <taxon>Insecta</taxon>
        <taxon>Pterygota</taxon>
        <taxon>Neoptera</taxon>
        <taxon>Polyneoptera</taxon>
        <taxon>Phasmatodea</taxon>
        <taxon>Timematodea</taxon>
        <taxon>Timematoidea</taxon>
        <taxon>Timematidae</taxon>
        <taxon>Timema</taxon>
    </lineage>
</organism>
<reference evidence="2" key="1">
    <citation type="submission" date="2020-11" db="EMBL/GenBank/DDBJ databases">
        <authorList>
            <person name="Tran Van P."/>
        </authorList>
    </citation>
    <scope>NUCLEOTIDE SEQUENCE</scope>
</reference>